<dbReference type="EMBL" id="MU825399">
    <property type="protein sequence ID" value="KAJ7392956.1"/>
    <property type="molecule type" value="Genomic_DNA"/>
</dbReference>
<comment type="caution">
    <text evidence="2">The sequence shown here is derived from an EMBL/GenBank/DDBJ whole genome shotgun (WGS) entry which is preliminary data.</text>
</comment>
<sequence length="296" mass="33478">MSLTVTIHGGELKQIKRLIGEKKNHGQLYGLWTHSNQPVIQYVIDDPKGDGSVMKFLWENHCLRHAGSWSTKDFEDDGTSNGKTQPSFVNMVVELLDEKTVMNVELSVYEKGSKLNGVLEVLEGQSAFRLKSPFSDEKKLQKRYHAEQVRDHLDVMDTSPKPTCEAETKKEQWYSTEEGMKLFGKIHGAFQEQFEITGTSRDTETHGLSVKLKIDGREYAVDFPRDFPHDMAILTIDNRKKEEVRLTEASNEAKGSKDSKGEKKAKSAQESHENIDPEKVPQLLVQGILSMLGTKV</sequence>
<dbReference type="OrthoDB" id="5988116at2759"/>
<dbReference type="Proteomes" id="UP001163046">
    <property type="component" value="Unassembled WGS sequence"/>
</dbReference>
<reference evidence="2" key="1">
    <citation type="submission" date="2023-01" db="EMBL/GenBank/DDBJ databases">
        <title>Genome assembly of the deep-sea coral Lophelia pertusa.</title>
        <authorList>
            <person name="Herrera S."/>
            <person name="Cordes E."/>
        </authorList>
    </citation>
    <scope>NUCLEOTIDE SEQUENCE</scope>
    <source>
        <strain evidence="2">USNM1676648</strain>
        <tissue evidence="2">Polyp</tissue>
    </source>
</reference>
<accession>A0A9X0A3Y1</accession>
<evidence type="ECO:0000313" key="2">
    <source>
        <dbReference type="EMBL" id="KAJ7392956.1"/>
    </source>
</evidence>
<evidence type="ECO:0000313" key="3">
    <source>
        <dbReference type="Proteomes" id="UP001163046"/>
    </source>
</evidence>
<dbReference type="AlphaFoldDB" id="A0A9X0A3Y1"/>
<keyword evidence="3" id="KW-1185">Reference proteome</keyword>
<feature type="region of interest" description="Disordered" evidence="1">
    <location>
        <begin position="243"/>
        <end position="280"/>
    </location>
</feature>
<protein>
    <submittedName>
        <fullName evidence="2">Uncharacterized protein</fullName>
    </submittedName>
</protein>
<feature type="compositionally biased region" description="Basic and acidic residues" evidence="1">
    <location>
        <begin position="254"/>
        <end position="279"/>
    </location>
</feature>
<proteinExistence type="predicted"/>
<gene>
    <name evidence="2" type="ORF">OS493_008197</name>
</gene>
<name>A0A9X0A3Y1_9CNID</name>
<evidence type="ECO:0000256" key="1">
    <source>
        <dbReference type="SAM" id="MobiDB-lite"/>
    </source>
</evidence>
<organism evidence="2 3">
    <name type="scientific">Desmophyllum pertusum</name>
    <dbReference type="NCBI Taxonomy" id="174260"/>
    <lineage>
        <taxon>Eukaryota</taxon>
        <taxon>Metazoa</taxon>
        <taxon>Cnidaria</taxon>
        <taxon>Anthozoa</taxon>
        <taxon>Hexacorallia</taxon>
        <taxon>Scleractinia</taxon>
        <taxon>Caryophylliina</taxon>
        <taxon>Caryophylliidae</taxon>
        <taxon>Desmophyllum</taxon>
    </lineage>
</organism>